<organism evidence="1 2">
    <name type="scientific">Rhododendron molle</name>
    <name type="common">Chinese azalea</name>
    <name type="synonym">Azalea mollis</name>
    <dbReference type="NCBI Taxonomy" id="49168"/>
    <lineage>
        <taxon>Eukaryota</taxon>
        <taxon>Viridiplantae</taxon>
        <taxon>Streptophyta</taxon>
        <taxon>Embryophyta</taxon>
        <taxon>Tracheophyta</taxon>
        <taxon>Spermatophyta</taxon>
        <taxon>Magnoliopsida</taxon>
        <taxon>eudicotyledons</taxon>
        <taxon>Gunneridae</taxon>
        <taxon>Pentapetalae</taxon>
        <taxon>asterids</taxon>
        <taxon>Ericales</taxon>
        <taxon>Ericaceae</taxon>
        <taxon>Ericoideae</taxon>
        <taxon>Rhodoreae</taxon>
        <taxon>Rhododendron</taxon>
    </lineage>
</organism>
<evidence type="ECO:0000313" key="1">
    <source>
        <dbReference type="EMBL" id="KAI8564565.1"/>
    </source>
</evidence>
<dbReference type="Proteomes" id="UP001062846">
    <property type="component" value="Chromosome 3"/>
</dbReference>
<protein>
    <submittedName>
        <fullName evidence="1">Uncharacterized protein</fullName>
    </submittedName>
</protein>
<reference evidence="1" key="1">
    <citation type="submission" date="2022-02" db="EMBL/GenBank/DDBJ databases">
        <title>Plant Genome Project.</title>
        <authorList>
            <person name="Zhang R.-G."/>
        </authorList>
    </citation>
    <scope>NUCLEOTIDE SEQUENCE</scope>
    <source>
        <strain evidence="1">AT1</strain>
    </source>
</reference>
<proteinExistence type="predicted"/>
<keyword evidence="2" id="KW-1185">Reference proteome</keyword>
<accession>A0ACC0PGD4</accession>
<comment type="caution">
    <text evidence="1">The sequence shown here is derived from an EMBL/GenBank/DDBJ whole genome shotgun (WGS) entry which is preliminary data.</text>
</comment>
<gene>
    <name evidence="1" type="ORF">RHMOL_Rhmol03G0190700</name>
</gene>
<evidence type="ECO:0000313" key="2">
    <source>
        <dbReference type="Proteomes" id="UP001062846"/>
    </source>
</evidence>
<name>A0ACC0PGD4_RHOML</name>
<sequence length="358" mass="39092">MRGAVGGGRRGMFGTVQRAVKAGVVGGATDDHDNASTTSTTSSTTPKPTCKINRLSLSSSYSPPISPTWHPSCSSPTYGDEFEWVYVDGAEDETSSSYGFNDDFVFRPVPSTDEVQNAVLSIQQVLDPTSFSKFIKGRLPYNSDNDVAEEIASPRMNRVSSVGQELDWIEPSFHLCNPRMLQYHGYDTVYDAFHLLHTDPSIQRMVMSLSSDKAVWDAVLNNEVVRELRESLIKVGSPEVTVLCFSGAQQGGPHPSSSFLLIYLSADGSVPENQSDRSDGFNAAVDILNWIFNNTKAEVLKLMEKITKLVNGLFQPREDGTTGGATEPIEGKLQTSLMLTIVVLLIVVVTRTSMARPP</sequence>
<dbReference type="EMBL" id="CM046390">
    <property type="protein sequence ID" value="KAI8564565.1"/>
    <property type="molecule type" value="Genomic_DNA"/>
</dbReference>